<evidence type="ECO:0000256" key="1">
    <source>
        <dbReference type="SAM" id="MobiDB-lite"/>
    </source>
</evidence>
<name>A0AAV7ZKF3_9EUKA</name>
<feature type="compositionally biased region" description="Polar residues" evidence="1">
    <location>
        <begin position="78"/>
        <end position="88"/>
    </location>
</feature>
<dbReference type="GO" id="GO:0005524">
    <property type="term" value="F:ATP binding"/>
    <property type="evidence" value="ECO:0007669"/>
    <property type="project" value="UniProtKB-KW"/>
</dbReference>
<sequence length="473" mass="54678">MSNHSHEIIASIGEFSEENSQKIFQTFIPSKDNSNPQKIVIQNLAPDFLQPGEALVVVIHPNENLNGTNYRDTNTITNEQFPNSIHSPNKTKNKYKNNNNNNNSSFLETNQTTHYRFGNNQQPYPKSNSALLINKNDNQFNKNNLSLLYERKSNKTQFDSDLKFGEGYIEKEEEEELELELELGLEHEKEKPKEKEKEKETETEEENDLEHQYFKKRYQENNKASNNFLLQSQDRYFNEINTNNNYSYTDLHELSLNSDSGLYITLSGFMIMFSLSNLLTNALTQQSHIAKMVFSGFGTLSMLGPPLIFLMRNKLDIRSVLRIQKAYVQKHIMTYTIIISVTLILSFFSLSVVSLIVLEKQPKMEQSLRIDGFGTGLLALITMSLLPAFCEAHMINNALTLLFSNTIQYLAKPVLKNMFLIILLVSLTLLLYTLSNFFKIYSISNLEEENFDLDDDLYNSSDEESKYYYEQDI</sequence>
<accession>A0AAV7ZKF3</accession>
<feature type="transmembrane region" description="Helical" evidence="2">
    <location>
        <begin position="292"/>
        <end position="312"/>
    </location>
</feature>
<keyword evidence="3" id="KW-0067">ATP-binding</keyword>
<comment type="caution">
    <text evidence="3">The sequence shown here is derived from an EMBL/GenBank/DDBJ whole genome shotgun (WGS) entry which is preliminary data.</text>
</comment>
<evidence type="ECO:0000313" key="4">
    <source>
        <dbReference type="Proteomes" id="UP001146793"/>
    </source>
</evidence>
<feature type="transmembrane region" description="Helical" evidence="2">
    <location>
        <begin position="332"/>
        <end position="358"/>
    </location>
</feature>
<feature type="transmembrane region" description="Helical" evidence="2">
    <location>
        <begin position="414"/>
        <end position="434"/>
    </location>
</feature>
<evidence type="ECO:0000256" key="2">
    <source>
        <dbReference type="SAM" id="Phobius"/>
    </source>
</evidence>
<feature type="region of interest" description="Disordered" evidence="1">
    <location>
        <begin position="175"/>
        <end position="212"/>
    </location>
</feature>
<gene>
    <name evidence="3" type="ORF">M0812_14138</name>
</gene>
<dbReference type="Proteomes" id="UP001146793">
    <property type="component" value="Unassembled WGS sequence"/>
</dbReference>
<feature type="transmembrane region" description="Helical" evidence="2">
    <location>
        <begin position="261"/>
        <end position="280"/>
    </location>
</feature>
<feature type="region of interest" description="Disordered" evidence="1">
    <location>
        <begin position="78"/>
        <end position="107"/>
    </location>
</feature>
<dbReference type="AlphaFoldDB" id="A0AAV7ZKF3"/>
<keyword evidence="2" id="KW-1133">Transmembrane helix</keyword>
<dbReference type="EMBL" id="JANTQA010000030">
    <property type="protein sequence ID" value="KAJ3440470.1"/>
    <property type="molecule type" value="Genomic_DNA"/>
</dbReference>
<organism evidence="3 4">
    <name type="scientific">Anaeramoeba flamelloides</name>
    <dbReference type="NCBI Taxonomy" id="1746091"/>
    <lineage>
        <taxon>Eukaryota</taxon>
        <taxon>Metamonada</taxon>
        <taxon>Anaeramoebidae</taxon>
        <taxon>Anaeramoeba</taxon>
    </lineage>
</organism>
<reference evidence="3" key="1">
    <citation type="submission" date="2022-08" db="EMBL/GenBank/DDBJ databases">
        <title>Novel sulphate-reducing endosymbionts in the free-living metamonad Anaeramoeba.</title>
        <authorList>
            <person name="Jerlstrom-Hultqvist J."/>
            <person name="Cepicka I."/>
            <person name="Gallot-Lavallee L."/>
            <person name="Salas-Leiva D."/>
            <person name="Curtis B.A."/>
            <person name="Zahonova K."/>
            <person name="Pipaliya S."/>
            <person name="Dacks J."/>
            <person name="Roger A.J."/>
        </authorList>
    </citation>
    <scope>NUCLEOTIDE SEQUENCE</scope>
    <source>
        <strain evidence="3">Busselton2</strain>
    </source>
</reference>
<keyword evidence="2" id="KW-0472">Membrane</keyword>
<evidence type="ECO:0000313" key="3">
    <source>
        <dbReference type="EMBL" id="KAJ3440470.1"/>
    </source>
</evidence>
<feature type="transmembrane region" description="Helical" evidence="2">
    <location>
        <begin position="370"/>
        <end position="394"/>
    </location>
</feature>
<keyword evidence="3" id="KW-0547">Nucleotide-binding</keyword>
<protein>
    <submittedName>
        <fullName evidence="3">Atp-binding cassette transporter subfamily a abca</fullName>
    </submittedName>
</protein>
<feature type="compositionally biased region" description="Basic and acidic residues" evidence="1">
    <location>
        <begin position="184"/>
        <end position="200"/>
    </location>
</feature>
<proteinExistence type="predicted"/>
<keyword evidence="2" id="KW-0812">Transmembrane</keyword>